<accession>R1CTY4</accession>
<dbReference type="Proteomes" id="UP000013378">
    <property type="component" value="Unassembled WGS sequence"/>
</dbReference>
<dbReference type="STRING" id="1304284.L21TH_1800"/>
<dbReference type="AlphaFoldDB" id="R1CTY4"/>
<gene>
    <name evidence="1" type="ORF">L21TH_1800</name>
</gene>
<dbReference type="Gene3D" id="3.20.20.140">
    <property type="entry name" value="Metal-dependent hydrolases"/>
    <property type="match status" value="1"/>
</dbReference>
<dbReference type="PATRIC" id="fig|1304284.3.peg.1767"/>
<sequence>MMSDKKIFWSEFHSNIHSPQLNDLEQWYDFAKEMLDFWGIAYYPFYIRFSETGMPLEDIRDSEIINKDWETIRKFVKEKEKTDDYVVYMGYEWQGNGEDGDHNVFYLTNEEEMVHPLTYKELCKKLPLGQAIAIPHHTGYAVGHRGKNWDTHDHRYSPITEIYSSHGSSESDVDDIPLNVHIHMGPRSTQGTVMNGLNQGKITGIICSGDNHINPAITGNGFFGVWADKYDKESIFKAMLNRNVYGVTQ</sequence>
<reference evidence="1 2" key="1">
    <citation type="journal article" date="2015" name="Geomicrobiol. J.">
        <title>Caldisalinibacter kiritimatiensis gen. nov., sp. nov., a moderately thermohalophilic thiosulfate-reducing bacterium from a hypersaline microbial mat.</title>
        <authorList>
            <person name="Ben Hania W."/>
            <person name="Joseph M."/>
            <person name="Fiebig A."/>
            <person name="Bunk B."/>
            <person name="Klenk H.-P."/>
            <person name="Fardeau M.-L."/>
            <person name="Spring S."/>
        </authorList>
    </citation>
    <scope>NUCLEOTIDE SEQUENCE [LARGE SCALE GENOMIC DNA]</scope>
    <source>
        <strain evidence="1 2">L21-TH-D2</strain>
    </source>
</reference>
<protein>
    <submittedName>
        <fullName evidence="1">Uncharacterized protein</fullName>
    </submittedName>
</protein>
<comment type="caution">
    <text evidence="1">The sequence shown here is derived from an EMBL/GenBank/DDBJ whole genome shotgun (WGS) entry which is preliminary data.</text>
</comment>
<dbReference type="eggNOG" id="ENOG502Z95U">
    <property type="taxonomic scope" value="Bacteria"/>
</dbReference>
<organism evidence="1 2">
    <name type="scientific">Caldisalinibacter kiritimatiensis</name>
    <dbReference type="NCBI Taxonomy" id="1304284"/>
    <lineage>
        <taxon>Bacteria</taxon>
        <taxon>Bacillati</taxon>
        <taxon>Bacillota</taxon>
        <taxon>Tissierellia</taxon>
        <taxon>Tissierellales</taxon>
        <taxon>Thermohalobacteraceae</taxon>
        <taxon>Caldisalinibacter</taxon>
    </lineage>
</organism>
<dbReference type="SUPFAM" id="SSF89550">
    <property type="entry name" value="PHP domain-like"/>
    <property type="match status" value="1"/>
</dbReference>
<evidence type="ECO:0000313" key="2">
    <source>
        <dbReference type="Proteomes" id="UP000013378"/>
    </source>
</evidence>
<proteinExistence type="predicted"/>
<name>R1CTY4_9FIRM</name>
<keyword evidence="2" id="KW-1185">Reference proteome</keyword>
<evidence type="ECO:0000313" key="1">
    <source>
        <dbReference type="EMBL" id="EOD00149.1"/>
    </source>
</evidence>
<dbReference type="InterPro" id="IPR016195">
    <property type="entry name" value="Pol/histidinol_Pase-like"/>
</dbReference>
<dbReference type="EMBL" id="ARZA01000203">
    <property type="protein sequence ID" value="EOD00149.1"/>
    <property type="molecule type" value="Genomic_DNA"/>
</dbReference>